<evidence type="ECO:0000256" key="5">
    <source>
        <dbReference type="ARBA" id="ARBA00023212"/>
    </source>
</evidence>
<dbReference type="GO" id="GO:0051321">
    <property type="term" value="P:meiotic cell cycle"/>
    <property type="evidence" value="ECO:0007669"/>
    <property type="project" value="TreeGrafter"/>
</dbReference>
<dbReference type="GO" id="GO:0043015">
    <property type="term" value="F:gamma-tubulin binding"/>
    <property type="evidence" value="ECO:0007669"/>
    <property type="project" value="InterPro"/>
</dbReference>
<keyword evidence="5 6" id="KW-0206">Cytoskeleton</keyword>
<evidence type="ECO:0000256" key="6">
    <source>
        <dbReference type="RuleBase" id="RU363050"/>
    </source>
</evidence>
<reference evidence="9" key="1">
    <citation type="submission" date="2013-08" db="EMBL/GenBank/DDBJ databases">
        <title>Gene expansion shapes genome architecture in the human pathogen Lichtheimia corymbifera: an evolutionary genomics analysis in the ancient terrestrial Mucorales (Mucoromycotina).</title>
        <authorList>
            <person name="Schwartze V.U."/>
            <person name="Winter S."/>
            <person name="Shelest E."/>
            <person name="Marcet-Houben M."/>
            <person name="Horn F."/>
            <person name="Wehner S."/>
            <person name="Hoffmann K."/>
            <person name="Riege K."/>
            <person name="Sammeth M."/>
            <person name="Nowrousian M."/>
            <person name="Valiante V."/>
            <person name="Linde J."/>
            <person name="Jacobsen I.D."/>
            <person name="Marz M."/>
            <person name="Brakhage A.A."/>
            <person name="Gabaldon T."/>
            <person name="Bocker S."/>
            <person name="Voigt K."/>
        </authorList>
    </citation>
    <scope>NUCLEOTIDE SEQUENCE [LARGE SCALE GENOMIC DNA]</scope>
    <source>
        <strain evidence="9">FSU 9682</strain>
    </source>
</reference>
<evidence type="ECO:0000313" key="9">
    <source>
        <dbReference type="EMBL" id="CDH60071.1"/>
    </source>
</evidence>
<dbReference type="VEuPathDB" id="FungiDB:LCOR_10866.1"/>
<feature type="domain" description="Gamma tubulin complex component protein N-terminal" evidence="8">
    <location>
        <begin position="2"/>
        <end position="300"/>
    </location>
</feature>
<comment type="similarity">
    <text evidence="2 6">Belongs to the TUBGCP family.</text>
</comment>
<dbReference type="GO" id="GO:0005816">
    <property type="term" value="C:spindle pole body"/>
    <property type="evidence" value="ECO:0007669"/>
    <property type="project" value="UniProtKB-ARBA"/>
</dbReference>
<gene>
    <name evidence="9" type="ORF">LCOR_10866.1</name>
</gene>
<dbReference type="AlphaFoldDB" id="A0A068SFQ6"/>
<dbReference type="InterPro" id="IPR007259">
    <property type="entry name" value="GCP"/>
</dbReference>
<dbReference type="GO" id="GO:0000930">
    <property type="term" value="C:gamma-tubulin complex"/>
    <property type="evidence" value="ECO:0007669"/>
    <property type="project" value="TreeGrafter"/>
</dbReference>
<accession>A0A068SFQ6</accession>
<evidence type="ECO:0000313" key="10">
    <source>
        <dbReference type="Proteomes" id="UP000027586"/>
    </source>
</evidence>
<dbReference type="InterPro" id="IPR042241">
    <property type="entry name" value="GCP_C_sf"/>
</dbReference>
<protein>
    <recommendedName>
        <fullName evidence="6">Spindle pole body component</fullName>
    </recommendedName>
</protein>
<dbReference type="GO" id="GO:0051225">
    <property type="term" value="P:spindle assembly"/>
    <property type="evidence" value="ECO:0007669"/>
    <property type="project" value="TreeGrafter"/>
</dbReference>
<feature type="domain" description="Gamma tubulin complex component C-terminal" evidence="7">
    <location>
        <begin position="314"/>
        <end position="650"/>
    </location>
</feature>
<dbReference type="GO" id="GO:0007020">
    <property type="term" value="P:microtubule nucleation"/>
    <property type="evidence" value="ECO:0007669"/>
    <property type="project" value="InterPro"/>
</dbReference>
<evidence type="ECO:0000259" key="7">
    <source>
        <dbReference type="Pfam" id="PF04130"/>
    </source>
</evidence>
<dbReference type="GO" id="GO:0000278">
    <property type="term" value="P:mitotic cell cycle"/>
    <property type="evidence" value="ECO:0007669"/>
    <property type="project" value="TreeGrafter"/>
</dbReference>
<proteinExistence type="inferred from homology"/>
<dbReference type="OrthoDB" id="1608002at2759"/>
<keyword evidence="10" id="KW-1185">Reference proteome</keyword>
<comment type="caution">
    <text evidence="9">The sequence shown here is derived from an EMBL/GenBank/DDBJ whole genome shotgun (WGS) entry which is preliminary data.</text>
</comment>
<dbReference type="Proteomes" id="UP000027586">
    <property type="component" value="Unassembled WGS sequence"/>
</dbReference>
<dbReference type="Pfam" id="PF17681">
    <property type="entry name" value="GCP_N_terminal"/>
    <property type="match status" value="1"/>
</dbReference>
<evidence type="ECO:0000256" key="2">
    <source>
        <dbReference type="ARBA" id="ARBA00010337"/>
    </source>
</evidence>
<dbReference type="InterPro" id="IPR041470">
    <property type="entry name" value="GCP_N"/>
</dbReference>
<name>A0A068SFQ6_9FUNG</name>
<keyword evidence="4 6" id="KW-0493">Microtubule</keyword>
<dbReference type="GO" id="GO:0005874">
    <property type="term" value="C:microtubule"/>
    <property type="evidence" value="ECO:0007669"/>
    <property type="project" value="UniProtKB-KW"/>
</dbReference>
<dbReference type="GO" id="GO:0031122">
    <property type="term" value="P:cytoplasmic microtubule organization"/>
    <property type="evidence" value="ECO:0007669"/>
    <property type="project" value="TreeGrafter"/>
</dbReference>
<dbReference type="GO" id="GO:0000922">
    <property type="term" value="C:spindle pole"/>
    <property type="evidence" value="ECO:0007669"/>
    <property type="project" value="InterPro"/>
</dbReference>
<evidence type="ECO:0000256" key="1">
    <source>
        <dbReference type="ARBA" id="ARBA00004267"/>
    </source>
</evidence>
<dbReference type="InterPro" id="IPR040457">
    <property type="entry name" value="GCP_C"/>
</dbReference>
<keyword evidence="3 6" id="KW-0963">Cytoplasm</keyword>
<dbReference type="STRING" id="1263082.A0A068SFQ6"/>
<organism evidence="9 10">
    <name type="scientific">Lichtheimia corymbifera JMRC:FSU:9682</name>
    <dbReference type="NCBI Taxonomy" id="1263082"/>
    <lineage>
        <taxon>Eukaryota</taxon>
        <taxon>Fungi</taxon>
        <taxon>Fungi incertae sedis</taxon>
        <taxon>Mucoromycota</taxon>
        <taxon>Mucoromycotina</taxon>
        <taxon>Mucoromycetes</taxon>
        <taxon>Mucorales</taxon>
        <taxon>Lichtheimiaceae</taxon>
        <taxon>Lichtheimia</taxon>
    </lineage>
</organism>
<evidence type="ECO:0000256" key="3">
    <source>
        <dbReference type="ARBA" id="ARBA00022490"/>
    </source>
</evidence>
<dbReference type="Pfam" id="PF04130">
    <property type="entry name" value="GCP_C_terminal"/>
    <property type="match status" value="1"/>
</dbReference>
<dbReference type="PANTHER" id="PTHR19302">
    <property type="entry name" value="GAMMA TUBULIN COMPLEX PROTEIN"/>
    <property type="match status" value="1"/>
</dbReference>
<evidence type="ECO:0000256" key="4">
    <source>
        <dbReference type="ARBA" id="ARBA00022701"/>
    </source>
</evidence>
<comment type="subcellular location">
    <subcellularLocation>
        <location evidence="1 6">Cytoplasm</location>
        <location evidence="1 6">Cytoskeleton</location>
        <location evidence="1 6">Microtubule organizing center</location>
    </subcellularLocation>
</comment>
<dbReference type="PANTHER" id="PTHR19302:SF27">
    <property type="entry name" value="GAMMA-TUBULIN COMPLEX COMPONENT 4"/>
    <property type="match status" value="1"/>
</dbReference>
<sequence>MLHELIFVLSGFPSDVFIPFPSDDPCTFSINPDFPLLHPAERESLNRLGQLGWIYAKLNTFSVKQDAYAQAMATALEATLEEYRRDILDMERLVLDKTYDAGGGVVPISLLASSLGRWELLLPALLEFTNKFDACEYRGCKLLDLVLDEARTGNSDYRDVMHKVADRLHDVLYRQITSWMVYGNWTNDEFFITKSTTTTTTSNNSTTTAAATAGWQRRYGLALEQIPKHIPLALAESVLFVGKAVATVNQMGNNPMPDTMKQHHLQLLLSLRQQQQSLRQYDPLKQVVQKIRRSTADWLFSCVLTGEHSLQCYLESFRHMFLLGYGDLASNFIIACAEWRRRSLAKYPHDQHHKTTMVFRHQEFNALLAKASVGTEAEDQMDGYCVEIMQKNETSASSSSSLFSRLLLVDLSCTLHYDMRWPIDLFLSKEDLQCYSDLWTFMTGLRNIQMSLSDLWISLRNGPSNHEARAICRLRSYMLFWVDTLWNHIQSNVINPHYQRLIQVITGAKRSSNTTTTPDFEDLQAAHTQYLRNIMQGCLILTKDTAQIMYKALRMCQKFCAFVQELCHQEDWQRTKRRRMERTASDIVNEWAKPYESIENAHMEQIIKTEKEFSFITDRFFTLVSDAPQEIKANGSLDILLLQLDYNKWFSDNRIKSL</sequence>
<dbReference type="GO" id="GO:0051011">
    <property type="term" value="F:microtubule minus-end binding"/>
    <property type="evidence" value="ECO:0007669"/>
    <property type="project" value="TreeGrafter"/>
</dbReference>
<dbReference type="Gene3D" id="1.20.120.1900">
    <property type="entry name" value="Gamma-tubulin complex, C-terminal domain"/>
    <property type="match status" value="1"/>
</dbReference>
<dbReference type="EMBL" id="CBTN010000082">
    <property type="protein sequence ID" value="CDH60071.1"/>
    <property type="molecule type" value="Genomic_DNA"/>
</dbReference>
<evidence type="ECO:0000259" key="8">
    <source>
        <dbReference type="Pfam" id="PF17681"/>
    </source>
</evidence>